<dbReference type="AlphaFoldDB" id="A0A8T2PIY2"/>
<dbReference type="Gene3D" id="2.60.40.10">
    <property type="entry name" value="Immunoglobulins"/>
    <property type="match status" value="2"/>
</dbReference>
<feature type="region of interest" description="Disordered" evidence="1">
    <location>
        <begin position="227"/>
        <end position="276"/>
    </location>
</feature>
<keyword evidence="2" id="KW-1133">Transmembrane helix</keyword>
<evidence type="ECO:0000256" key="2">
    <source>
        <dbReference type="SAM" id="Phobius"/>
    </source>
</evidence>
<dbReference type="InterPro" id="IPR042474">
    <property type="entry name" value="A33"/>
</dbReference>
<feature type="transmembrane region" description="Helical" evidence="2">
    <location>
        <begin position="186"/>
        <end position="207"/>
    </location>
</feature>
<dbReference type="Proteomes" id="UP000824540">
    <property type="component" value="Unassembled WGS sequence"/>
</dbReference>
<dbReference type="SMART" id="SM00409">
    <property type="entry name" value="IG"/>
    <property type="match status" value="1"/>
</dbReference>
<gene>
    <name evidence="5" type="ORF">JZ751_029144</name>
</gene>
<evidence type="ECO:0000256" key="1">
    <source>
        <dbReference type="SAM" id="MobiDB-lite"/>
    </source>
</evidence>
<keyword evidence="2" id="KW-0812">Transmembrane</keyword>
<dbReference type="InterPro" id="IPR013106">
    <property type="entry name" value="Ig_V-set"/>
</dbReference>
<feature type="region of interest" description="Disordered" evidence="1">
    <location>
        <begin position="302"/>
        <end position="321"/>
    </location>
</feature>
<dbReference type="OrthoDB" id="8825892at2759"/>
<keyword evidence="6" id="KW-1185">Reference proteome</keyword>
<dbReference type="PANTHER" id="PTHR44969:SF1">
    <property type="entry name" value="CELL SURFACE A33 ANTIGEN"/>
    <property type="match status" value="1"/>
</dbReference>
<accession>A0A8T2PIY2</accession>
<evidence type="ECO:0000313" key="6">
    <source>
        <dbReference type="Proteomes" id="UP000824540"/>
    </source>
</evidence>
<feature type="compositionally biased region" description="Basic and acidic residues" evidence="1">
    <location>
        <begin position="228"/>
        <end position="276"/>
    </location>
</feature>
<proteinExistence type="predicted"/>
<dbReference type="SUPFAM" id="SSF48726">
    <property type="entry name" value="Immunoglobulin"/>
    <property type="match status" value="1"/>
</dbReference>
<evidence type="ECO:0000313" key="5">
    <source>
        <dbReference type="EMBL" id="KAG9348827.1"/>
    </source>
</evidence>
<dbReference type="EMBL" id="JAFBMS010000010">
    <property type="protein sequence ID" value="KAG9348827.1"/>
    <property type="molecule type" value="Genomic_DNA"/>
</dbReference>
<evidence type="ECO:0000256" key="3">
    <source>
        <dbReference type="SAM" id="SignalP"/>
    </source>
</evidence>
<protein>
    <recommendedName>
        <fullName evidence="4">Ig-like domain-containing protein</fullName>
    </recommendedName>
</protein>
<dbReference type="Pfam" id="PF07686">
    <property type="entry name" value="V-set"/>
    <property type="match status" value="1"/>
</dbReference>
<sequence>MKLVGFIICSILSAAMGIEVSIPKKEYEVARGDDVTLPCRFETTQQNPPVIVIIWSALSEQAGVKGKPVATYYHPAGPLDIPPAYEGKATMKKDVAGGNVDLFLKKVSMDENRVFECEVKIPKDDEGVISATTRLVVLENGHLSLYNVSMDTSGFYLCTSTNKIRSASCNVTLSVMPPSMNIGSTALIIGVCVAALLVIIIIAVCCYRKRKQKKLAAEYAMGEVEEEYRDKEPMENERNDRNNKLDDRMERIEDMDNYEERSERNYDRRSDYDDRREKNYDRRDDYDDRRERYDDRRDDYDDRRERYDDRRDNYDDRRDRYDDRRDRYDDRRDDYDDRRDRYDDRRDRYND</sequence>
<name>A0A8T2PIY2_9TELE</name>
<dbReference type="PANTHER" id="PTHR44969">
    <property type="entry name" value="CELL SURFACE A33 ANTIGEN"/>
    <property type="match status" value="1"/>
</dbReference>
<dbReference type="InterPro" id="IPR003599">
    <property type="entry name" value="Ig_sub"/>
</dbReference>
<feature type="region of interest" description="Disordered" evidence="1">
    <location>
        <begin position="326"/>
        <end position="351"/>
    </location>
</feature>
<dbReference type="InterPro" id="IPR036179">
    <property type="entry name" value="Ig-like_dom_sf"/>
</dbReference>
<dbReference type="GO" id="GO:0005886">
    <property type="term" value="C:plasma membrane"/>
    <property type="evidence" value="ECO:0007669"/>
    <property type="project" value="InterPro"/>
</dbReference>
<evidence type="ECO:0000259" key="4">
    <source>
        <dbReference type="PROSITE" id="PS50835"/>
    </source>
</evidence>
<feature type="chain" id="PRO_5035945055" description="Ig-like domain-containing protein" evidence="3">
    <location>
        <begin position="18"/>
        <end position="351"/>
    </location>
</feature>
<keyword evidence="2" id="KW-0472">Membrane</keyword>
<reference evidence="5" key="1">
    <citation type="thesis" date="2021" institute="BYU ScholarsArchive" country="Provo, UT, USA">
        <title>Applications of and Algorithms for Genome Assembly and Genomic Analyses with an Emphasis on Marine Teleosts.</title>
        <authorList>
            <person name="Pickett B.D."/>
        </authorList>
    </citation>
    <scope>NUCLEOTIDE SEQUENCE</scope>
    <source>
        <strain evidence="5">HI-2016</strain>
    </source>
</reference>
<dbReference type="InterPro" id="IPR013783">
    <property type="entry name" value="Ig-like_fold"/>
</dbReference>
<organism evidence="5 6">
    <name type="scientific">Albula glossodonta</name>
    <name type="common">roundjaw bonefish</name>
    <dbReference type="NCBI Taxonomy" id="121402"/>
    <lineage>
        <taxon>Eukaryota</taxon>
        <taxon>Metazoa</taxon>
        <taxon>Chordata</taxon>
        <taxon>Craniata</taxon>
        <taxon>Vertebrata</taxon>
        <taxon>Euteleostomi</taxon>
        <taxon>Actinopterygii</taxon>
        <taxon>Neopterygii</taxon>
        <taxon>Teleostei</taxon>
        <taxon>Albuliformes</taxon>
        <taxon>Albulidae</taxon>
        <taxon>Albula</taxon>
    </lineage>
</organism>
<keyword evidence="3" id="KW-0732">Signal</keyword>
<feature type="domain" description="Ig-like" evidence="4">
    <location>
        <begin position="18"/>
        <end position="174"/>
    </location>
</feature>
<comment type="caution">
    <text evidence="5">The sequence shown here is derived from an EMBL/GenBank/DDBJ whole genome shotgun (WGS) entry which is preliminary data.</text>
</comment>
<dbReference type="InterPro" id="IPR007110">
    <property type="entry name" value="Ig-like_dom"/>
</dbReference>
<dbReference type="PROSITE" id="PS50835">
    <property type="entry name" value="IG_LIKE"/>
    <property type="match status" value="1"/>
</dbReference>
<feature type="signal peptide" evidence="3">
    <location>
        <begin position="1"/>
        <end position="17"/>
    </location>
</feature>